<dbReference type="SFLD" id="SFLDS00001">
    <property type="entry name" value="Enolase"/>
    <property type="match status" value="1"/>
</dbReference>
<organism evidence="7">
    <name type="scientific">hydrothermal vent metagenome</name>
    <dbReference type="NCBI Taxonomy" id="652676"/>
    <lineage>
        <taxon>unclassified sequences</taxon>
        <taxon>metagenomes</taxon>
        <taxon>ecological metagenomes</taxon>
    </lineage>
</organism>
<reference evidence="7" key="1">
    <citation type="submission" date="2015-10" db="EMBL/GenBank/DDBJ databases">
        <authorList>
            <person name="Gilbert D.G."/>
        </authorList>
    </citation>
    <scope>NUCLEOTIDE SEQUENCE</scope>
</reference>
<dbReference type="PANTHER" id="PTHR48073:SF2">
    <property type="entry name" value="O-SUCCINYLBENZOATE SYNTHASE"/>
    <property type="match status" value="1"/>
</dbReference>
<dbReference type="Gene3D" id="3.30.390.10">
    <property type="entry name" value="Enolase-like, N-terminal domain"/>
    <property type="match status" value="1"/>
</dbReference>
<dbReference type="AlphaFoldDB" id="A0A160VKZ9"/>
<evidence type="ECO:0000256" key="1">
    <source>
        <dbReference type="ARBA" id="ARBA00001946"/>
    </source>
</evidence>
<evidence type="ECO:0000259" key="6">
    <source>
        <dbReference type="SMART" id="SM00922"/>
    </source>
</evidence>
<name>A0A160VKZ9_9ZZZZ</name>
<dbReference type="FunFam" id="3.30.390.10:FF:000009">
    <property type="entry name" value="Hydrophobic dipeptide epimerase"/>
    <property type="match status" value="1"/>
</dbReference>
<sequence length="360" mass="39430">MKIVSAKFWSEDLELTRPYSIAYETIEAVENIFVYIVLENGTWGIGSGSPAEFITGENVAMSRGVLQDHLDTLVINKDIASYKNICQSMSRKLKSTPAARAAIDIALHDAWSRFNEKPLVEILGRSHQSFLTSITIGIKSIQETLSEAIEYVNRGFRILKVKTGASVTEDIELIRKLREAVGNNILVRVDANQGYTSENLVQFAKGTATENVEFIEQPLPNDKDSDMMQVSEEIRIQCAADESLHHPDDAENLAAEPHLFGIYNIKLMKSGGICPALEIANTAHRSGIDLMWGCMDESRISISAALHAALACPATTYLDLDGSLDLARDLVTGGFVLTDGYLSVSDAHGLGVKLIEKVTV</sequence>
<evidence type="ECO:0000256" key="3">
    <source>
        <dbReference type="ARBA" id="ARBA00022723"/>
    </source>
</evidence>
<dbReference type="Pfam" id="PF13378">
    <property type="entry name" value="MR_MLE_C"/>
    <property type="match status" value="1"/>
</dbReference>
<proteinExistence type="inferred from homology"/>
<dbReference type="SMART" id="SM00922">
    <property type="entry name" value="MR_MLE"/>
    <property type="match status" value="1"/>
</dbReference>
<dbReference type="SUPFAM" id="SSF54826">
    <property type="entry name" value="Enolase N-terminal domain-like"/>
    <property type="match status" value="1"/>
</dbReference>
<dbReference type="SUPFAM" id="SSF51604">
    <property type="entry name" value="Enolase C-terminal domain-like"/>
    <property type="match status" value="1"/>
</dbReference>
<dbReference type="InterPro" id="IPR034603">
    <property type="entry name" value="Dipeptide_epimerase"/>
</dbReference>
<dbReference type="SFLD" id="SFLDF00009">
    <property type="entry name" value="o-succinylbenzoate_synthase"/>
    <property type="match status" value="1"/>
</dbReference>
<dbReference type="InterPro" id="IPR013341">
    <property type="entry name" value="Mandelate_racemase_N_dom"/>
</dbReference>
<dbReference type="InterPro" id="IPR029017">
    <property type="entry name" value="Enolase-like_N"/>
</dbReference>
<dbReference type="PANTHER" id="PTHR48073">
    <property type="entry name" value="O-SUCCINYLBENZOATE SYNTHASE-RELATED"/>
    <property type="match status" value="1"/>
</dbReference>
<evidence type="ECO:0000313" key="7">
    <source>
        <dbReference type="EMBL" id="CUV10164.1"/>
    </source>
</evidence>
<evidence type="ECO:0000256" key="4">
    <source>
        <dbReference type="ARBA" id="ARBA00022842"/>
    </source>
</evidence>
<dbReference type="CDD" id="cd03319">
    <property type="entry name" value="L-Ala-DL-Glu_epimerase"/>
    <property type="match status" value="1"/>
</dbReference>
<feature type="domain" description="Mandelate racemase/muconate lactonizing enzyme C-terminal" evidence="6">
    <location>
        <begin position="141"/>
        <end position="237"/>
    </location>
</feature>
<dbReference type="GO" id="GO:0046872">
    <property type="term" value="F:metal ion binding"/>
    <property type="evidence" value="ECO:0007669"/>
    <property type="project" value="UniProtKB-KW"/>
</dbReference>
<dbReference type="SFLD" id="SFLDG00180">
    <property type="entry name" value="muconate_cycloisomerase"/>
    <property type="match status" value="1"/>
</dbReference>
<comment type="similarity">
    <text evidence="2">Belongs to the mandelate racemase/muconate lactonizing enzyme family.</text>
</comment>
<comment type="cofactor">
    <cofactor evidence="1">
        <name>Mg(2+)</name>
        <dbReference type="ChEBI" id="CHEBI:18420"/>
    </cofactor>
</comment>
<evidence type="ECO:0000256" key="2">
    <source>
        <dbReference type="ARBA" id="ARBA00008031"/>
    </source>
</evidence>
<protein>
    <submittedName>
        <fullName evidence="7">L-alanine-DL-glutamate epimerase</fullName>
    </submittedName>
</protein>
<dbReference type="EMBL" id="FAXC01000369">
    <property type="protein sequence ID" value="CUV10164.1"/>
    <property type="molecule type" value="Genomic_DNA"/>
</dbReference>
<dbReference type="InterPro" id="IPR029065">
    <property type="entry name" value="Enolase_C-like"/>
</dbReference>
<evidence type="ECO:0000256" key="5">
    <source>
        <dbReference type="ARBA" id="ARBA00023235"/>
    </source>
</evidence>
<dbReference type="GO" id="GO:0016855">
    <property type="term" value="F:racemase and epimerase activity, acting on amino acids and derivatives"/>
    <property type="evidence" value="ECO:0007669"/>
    <property type="project" value="InterPro"/>
</dbReference>
<dbReference type="Gene3D" id="3.20.20.120">
    <property type="entry name" value="Enolase-like C-terminal domain"/>
    <property type="match status" value="1"/>
</dbReference>
<dbReference type="InterPro" id="IPR036849">
    <property type="entry name" value="Enolase-like_C_sf"/>
</dbReference>
<accession>A0A160VKZ9</accession>
<keyword evidence="4" id="KW-0460">Magnesium</keyword>
<keyword evidence="5" id="KW-0413">Isomerase</keyword>
<keyword evidence="3" id="KW-0479">Metal-binding</keyword>
<dbReference type="InterPro" id="IPR013342">
    <property type="entry name" value="Mandelate_racemase_C"/>
</dbReference>
<dbReference type="Pfam" id="PF02746">
    <property type="entry name" value="MR_MLE_N"/>
    <property type="match status" value="1"/>
</dbReference>
<gene>
    <name evidence="7" type="ORF">MGWOODY_Mmi189</name>
</gene>